<dbReference type="OMA" id="QTCNQMV"/>
<keyword evidence="3 6" id="KW-0732">Signal</keyword>
<evidence type="ECO:0000256" key="1">
    <source>
        <dbReference type="ARBA" id="ARBA00011079"/>
    </source>
</evidence>
<feature type="chain" id="PRO_5003288565" description="Lysosomal Pro-X carboxypeptidase" evidence="6">
    <location>
        <begin position="22"/>
        <end position="501"/>
    </location>
</feature>
<dbReference type="PANTHER" id="PTHR11010:SF38">
    <property type="entry name" value="LYSOSOMAL PRO-X CARBOXYPEPTIDASE"/>
    <property type="match status" value="1"/>
</dbReference>
<dbReference type="Gene3D" id="3.40.50.1820">
    <property type="entry name" value="alpha/beta hydrolase"/>
    <property type="match status" value="1"/>
</dbReference>
<dbReference type="GO" id="GO:0070008">
    <property type="term" value="F:serine-type exopeptidase activity"/>
    <property type="evidence" value="ECO:0007669"/>
    <property type="project" value="InterPro"/>
</dbReference>
<dbReference type="AlphaFoldDB" id="F2UCA7"/>
<evidence type="ECO:0000313" key="7">
    <source>
        <dbReference type="EMBL" id="EGD74214.1"/>
    </source>
</evidence>
<dbReference type="InterPro" id="IPR042269">
    <property type="entry name" value="Ser_carbopepase_S28_SKS"/>
</dbReference>
<dbReference type="FunCoup" id="F2UCA7">
    <property type="interactions" value="887"/>
</dbReference>
<keyword evidence="8" id="KW-1185">Reference proteome</keyword>
<dbReference type="InterPro" id="IPR008758">
    <property type="entry name" value="Peptidase_S28"/>
</dbReference>
<name>F2UCA7_SALR5</name>
<keyword evidence="4" id="KW-0378">Hydrolase</keyword>
<evidence type="ECO:0000256" key="6">
    <source>
        <dbReference type="SAM" id="SignalP"/>
    </source>
</evidence>
<dbReference type="KEGG" id="sre:PTSG_06225"/>
<comment type="similarity">
    <text evidence="1">Belongs to the peptidase S28 family.</text>
</comment>
<gene>
    <name evidence="7" type="ORF">PTSG_06225</name>
</gene>
<evidence type="ECO:0008006" key="9">
    <source>
        <dbReference type="Google" id="ProtNLM"/>
    </source>
</evidence>
<dbReference type="SUPFAM" id="SSF53474">
    <property type="entry name" value="alpha/beta-Hydrolases"/>
    <property type="match status" value="1"/>
</dbReference>
<dbReference type="RefSeq" id="XP_004993114.1">
    <property type="nucleotide sequence ID" value="XM_004993057.1"/>
</dbReference>
<evidence type="ECO:0000256" key="5">
    <source>
        <dbReference type="ARBA" id="ARBA00023180"/>
    </source>
</evidence>
<reference evidence="7" key="1">
    <citation type="submission" date="2009-08" db="EMBL/GenBank/DDBJ databases">
        <title>Annotation of Salpingoeca rosetta.</title>
        <authorList>
            <consortium name="The Broad Institute Genome Sequencing Platform"/>
            <person name="Russ C."/>
            <person name="Cuomo C."/>
            <person name="Burger G."/>
            <person name="Gray M.W."/>
            <person name="Holland P.W.H."/>
            <person name="King N."/>
            <person name="Lang F.B.F."/>
            <person name="Roger A.J."/>
            <person name="Ruiz-Trillo I."/>
            <person name="Young S.K."/>
            <person name="Zeng Q."/>
            <person name="Gargeya S."/>
            <person name="Alvarado L."/>
            <person name="Berlin A."/>
            <person name="Chapman S.B."/>
            <person name="Chen Z."/>
            <person name="Freedman E."/>
            <person name="Gellesch M."/>
            <person name="Goldberg J."/>
            <person name="Griggs A."/>
            <person name="Gujja S."/>
            <person name="Heilman E."/>
            <person name="Heiman D."/>
            <person name="Howarth C."/>
            <person name="Mehta T."/>
            <person name="Neiman D."/>
            <person name="Pearson M."/>
            <person name="Roberts A."/>
            <person name="Saif S."/>
            <person name="Shea T."/>
            <person name="Shenoy N."/>
            <person name="Sisk P."/>
            <person name="Stolte C."/>
            <person name="Sykes S."/>
            <person name="White J."/>
            <person name="Yandava C."/>
            <person name="Haas B."/>
            <person name="Nusbaum C."/>
            <person name="Birren B."/>
        </authorList>
    </citation>
    <scope>NUCLEOTIDE SEQUENCE [LARGE SCALE GENOMIC DNA]</scope>
    <source>
        <strain evidence="7">ATCC 50818</strain>
    </source>
</reference>
<dbReference type="eggNOG" id="KOG2183">
    <property type="taxonomic scope" value="Eukaryota"/>
</dbReference>
<proteinExistence type="inferred from homology"/>
<feature type="signal peptide" evidence="6">
    <location>
        <begin position="1"/>
        <end position="21"/>
    </location>
</feature>
<evidence type="ECO:0000256" key="2">
    <source>
        <dbReference type="ARBA" id="ARBA00022670"/>
    </source>
</evidence>
<protein>
    <recommendedName>
        <fullName evidence="9">Lysosomal Pro-X carboxypeptidase</fullName>
    </recommendedName>
</protein>
<evidence type="ECO:0000256" key="3">
    <source>
        <dbReference type="ARBA" id="ARBA00022729"/>
    </source>
</evidence>
<dbReference type="PANTHER" id="PTHR11010">
    <property type="entry name" value="PROTEASE S28 PRO-X CARBOXYPEPTIDASE-RELATED"/>
    <property type="match status" value="1"/>
</dbReference>
<evidence type="ECO:0000313" key="8">
    <source>
        <dbReference type="Proteomes" id="UP000007799"/>
    </source>
</evidence>
<sequence length="501" mass="55486">MMMSRMFAVVVLAALAAAVGAGAAAAASGPFGDGPTPTTANCTLTWYNQTTDHFQWRPSGTAEEPLTFQQRVFICDQYWDKTNPGPIFFYAGNEGDVELYVNHTGLMWESAPMFRALLVFAEHRFYGKTQLTPGASGPSEHQYKYLTHDQAMADYAHLLYHLKRDRNCESSKTIVFGGSYGGMLAAWLRMKYPQTFDGAIAASAPILAFPGMTPPFDSNGYWQVVTRDATPAAGAAPACENNMRNAWKELFSRGKTESGRKSLSTLFRTCSPVTSEDDTWRLAMFLLLSIDTLAMGNYPYPSNYLTGGGPKLPAYPVVAACKPLAKKDLKGDALLSALRDGAAVYANATQDLTCFDIPDQKHVEQDGIWDYQWCTELMPQETYFSLNGTTDMFWAQPQDMAFVRDHCRTKYGIVPREDWMAVKYGGLNALPAASNIVFSNGLLDPWSSGGVKHNISDSITAIILPHGAHHIDLFFTNPQDTWDITWARNYHRAQIAKWLDG</sequence>
<accession>F2UCA7</accession>
<dbReference type="Gene3D" id="1.20.120.980">
    <property type="entry name" value="Serine carboxypeptidase S28, SKS domain"/>
    <property type="match status" value="1"/>
</dbReference>
<keyword evidence="5" id="KW-0325">Glycoprotein</keyword>
<keyword evidence="2" id="KW-0645">Protease</keyword>
<dbReference type="GO" id="GO:0006508">
    <property type="term" value="P:proteolysis"/>
    <property type="evidence" value="ECO:0007669"/>
    <property type="project" value="UniProtKB-KW"/>
</dbReference>
<dbReference type="GeneID" id="16073689"/>
<dbReference type="GO" id="GO:0008239">
    <property type="term" value="F:dipeptidyl-peptidase activity"/>
    <property type="evidence" value="ECO:0007669"/>
    <property type="project" value="TreeGrafter"/>
</dbReference>
<dbReference type="ESTHER" id="sals5-f2uca7">
    <property type="family name" value="Prolylcarboxypeptidase"/>
</dbReference>
<dbReference type="FunFam" id="1.20.120.980:FF:000007">
    <property type="entry name" value="Predicted protein"/>
    <property type="match status" value="1"/>
</dbReference>
<dbReference type="Proteomes" id="UP000007799">
    <property type="component" value="Unassembled WGS sequence"/>
</dbReference>
<dbReference type="InParanoid" id="F2UCA7"/>
<organism evidence="8">
    <name type="scientific">Salpingoeca rosetta (strain ATCC 50818 / BSB-021)</name>
    <dbReference type="NCBI Taxonomy" id="946362"/>
    <lineage>
        <taxon>Eukaryota</taxon>
        <taxon>Choanoflagellata</taxon>
        <taxon>Craspedida</taxon>
        <taxon>Salpingoecidae</taxon>
        <taxon>Salpingoeca</taxon>
    </lineage>
</organism>
<dbReference type="EMBL" id="GL832968">
    <property type="protein sequence ID" value="EGD74214.1"/>
    <property type="molecule type" value="Genomic_DNA"/>
</dbReference>
<dbReference type="InterPro" id="IPR029058">
    <property type="entry name" value="AB_hydrolase_fold"/>
</dbReference>
<evidence type="ECO:0000256" key="4">
    <source>
        <dbReference type="ARBA" id="ARBA00022801"/>
    </source>
</evidence>
<dbReference type="Pfam" id="PF05577">
    <property type="entry name" value="Peptidase_S28"/>
    <property type="match status" value="1"/>
</dbReference>
<dbReference type="OrthoDB" id="2130629at2759"/>